<reference evidence="2 3" key="1">
    <citation type="submission" date="2020-08" db="EMBL/GenBank/DDBJ databases">
        <title>Genomic Encyclopedia of Type Strains, Phase IV (KMG-IV): sequencing the most valuable type-strain genomes for metagenomic binning, comparative biology and taxonomic classification.</title>
        <authorList>
            <person name="Goeker M."/>
        </authorList>
    </citation>
    <scope>NUCLEOTIDE SEQUENCE [LARGE SCALE GENOMIC DNA]</scope>
    <source>
        <strain evidence="2 3">DSM 102235</strain>
    </source>
</reference>
<comment type="caution">
    <text evidence="2">The sequence shown here is derived from an EMBL/GenBank/DDBJ whole genome shotgun (WGS) entry which is preliminary data.</text>
</comment>
<feature type="transmembrane region" description="Helical" evidence="1">
    <location>
        <begin position="20"/>
        <end position="43"/>
    </location>
</feature>
<keyword evidence="1" id="KW-0812">Transmembrane</keyword>
<evidence type="ECO:0000313" key="3">
    <source>
        <dbReference type="Proteomes" id="UP000541426"/>
    </source>
</evidence>
<keyword evidence="1" id="KW-1133">Transmembrane helix</keyword>
<dbReference type="Proteomes" id="UP000541426">
    <property type="component" value="Unassembled WGS sequence"/>
</dbReference>
<gene>
    <name evidence="2" type="ORF">GGQ68_002536</name>
</gene>
<dbReference type="RefSeq" id="WP_183966372.1">
    <property type="nucleotide sequence ID" value="NZ_BAABBZ010000007.1"/>
</dbReference>
<keyword evidence="1" id="KW-0472">Membrane</keyword>
<keyword evidence="3" id="KW-1185">Reference proteome</keyword>
<dbReference type="AlphaFoldDB" id="A0A7W6DNC2"/>
<sequence length="54" mass="5673">MEDRPIIVIADSALFDLGVSVGFGAVIGGLLAVALYQTAGYFVDKLAGLFRRAN</sequence>
<name>A0A7W6DNC2_9RHOB</name>
<evidence type="ECO:0000256" key="1">
    <source>
        <dbReference type="SAM" id="Phobius"/>
    </source>
</evidence>
<proteinExistence type="predicted"/>
<protein>
    <submittedName>
        <fullName evidence="2">Uncharacterized protein</fullName>
    </submittedName>
</protein>
<dbReference type="EMBL" id="JACIEJ010000005">
    <property type="protein sequence ID" value="MBB3986198.1"/>
    <property type="molecule type" value="Genomic_DNA"/>
</dbReference>
<evidence type="ECO:0000313" key="2">
    <source>
        <dbReference type="EMBL" id="MBB3986198.1"/>
    </source>
</evidence>
<accession>A0A7W6DNC2</accession>
<organism evidence="2 3">
    <name type="scientific">Sagittula marina</name>
    <dbReference type="NCBI Taxonomy" id="943940"/>
    <lineage>
        <taxon>Bacteria</taxon>
        <taxon>Pseudomonadati</taxon>
        <taxon>Pseudomonadota</taxon>
        <taxon>Alphaproteobacteria</taxon>
        <taxon>Rhodobacterales</taxon>
        <taxon>Roseobacteraceae</taxon>
        <taxon>Sagittula</taxon>
    </lineage>
</organism>